<evidence type="ECO:0000313" key="2">
    <source>
        <dbReference type="Proteomes" id="UP000445144"/>
    </source>
</evidence>
<protein>
    <submittedName>
        <fullName evidence="1">Uncharacterized protein</fullName>
    </submittedName>
</protein>
<organism evidence="1 2">
    <name type="scientific">Chryseobacterium potabilaquae</name>
    <dbReference type="NCBI Taxonomy" id="2675057"/>
    <lineage>
        <taxon>Bacteria</taxon>
        <taxon>Pseudomonadati</taxon>
        <taxon>Bacteroidota</taxon>
        <taxon>Flavobacteriia</taxon>
        <taxon>Flavobacteriales</taxon>
        <taxon>Weeksellaceae</taxon>
        <taxon>Chryseobacterium group</taxon>
        <taxon>Chryseobacterium</taxon>
    </lineage>
</organism>
<dbReference type="EMBL" id="CACVBR010000002">
    <property type="protein sequence ID" value="CAA7194079.1"/>
    <property type="molecule type" value="Genomic_DNA"/>
</dbReference>
<evidence type="ECO:0000313" key="1">
    <source>
        <dbReference type="EMBL" id="CAA7194079.1"/>
    </source>
</evidence>
<dbReference type="RefSeq" id="WP_162031411.1">
    <property type="nucleotide sequence ID" value="NZ_CACVBR010000002.1"/>
</dbReference>
<proteinExistence type="predicted"/>
<keyword evidence="2" id="KW-1185">Reference proteome</keyword>
<gene>
    <name evidence="1" type="ORF">CHRY9293_00458</name>
</gene>
<accession>A0A6N4X3S0</accession>
<dbReference type="Proteomes" id="UP000445144">
    <property type="component" value="Unassembled WGS sequence"/>
</dbReference>
<reference evidence="1 2" key="1">
    <citation type="submission" date="2020-01" db="EMBL/GenBank/DDBJ databases">
        <authorList>
            <person name="Rodrigo-Torres L."/>
            <person name="Arahal R. D."/>
            <person name="Lucena T."/>
        </authorList>
    </citation>
    <scope>NUCLEOTIDE SEQUENCE [LARGE SCALE GENOMIC DNA]</scope>
    <source>
        <strain evidence="1 2">CECT 9293</strain>
    </source>
</reference>
<sequence>MIQLFISYGEGKETIDNNVLDPSLKKFQKPLTREMWIEACKSIDRDAVDIATDASRNSLINKIPDKINKINYRITKGVITAR</sequence>
<dbReference type="AlphaFoldDB" id="A0A6N4X3S0"/>
<name>A0A6N4X3S0_9FLAO</name>